<sequence>MAEHTPGPWYYRPTNFGHPDNRINPIVEVDQNKMGGVAYICRVGWQGSTIPGMTSLTVATLEEAEANAKLLAAAPQMLAALKAIVSHPLKHSTDQDGSWSAIRDAEMIRAQHAVEAAGGSVQ</sequence>
<organism evidence="1">
    <name type="scientific">marine sediment metagenome</name>
    <dbReference type="NCBI Taxonomy" id="412755"/>
    <lineage>
        <taxon>unclassified sequences</taxon>
        <taxon>metagenomes</taxon>
        <taxon>ecological metagenomes</taxon>
    </lineage>
</organism>
<comment type="caution">
    <text evidence="1">The sequence shown here is derived from an EMBL/GenBank/DDBJ whole genome shotgun (WGS) entry which is preliminary data.</text>
</comment>
<dbReference type="AlphaFoldDB" id="A0A0F8ZGQ0"/>
<proteinExistence type="predicted"/>
<name>A0A0F8ZGQ0_9ZZZZ</name>
<dbReference type="EMBL" id="LAZR01047964">
    <property type="protein sequence ID" value="KKK92992.1"/>
    <property type="molecule type" value="Genomic_DNA"/>
</dbReference>
<protein>
    <submittedName>
        <fullName evidence="1">Uncharacterized protein</fullName>
    </submittedName>
</protein>
<accession>A0A0F8ZGQ0</accession>
<reference evidence="1" key="1">
    <citation type="journal article" date="2015" name="Nature">
        <title>Complex archaea that bridge the gap between prokaryotes and eukaryotes.</title>
        <authorList>
            <person name="Spang A."/>
            <person name="Saw J.H."/>
            <person name="Jorgensen S.L."/>
            <person name="Zaremba-Niedzwiedzka K."/>
            <person name="Martijn J."/>
            <person name="Lind A.E."/>
            <person name="van Eijk R."/>
            <person name="Schleper C."/>
            <person name="Guy L."/>
            <person name="Ettema T.J."/>
        </authorList>
    </citation>
    <scope>NUCLEOTIDE SEQUENCE</scope>
</reference>
<gene>
    <name evidence="1" type="ORF">LCGC14_2697330</name>
</gene>
<evidence type="ECO:0000313" key="1">
    <source>
        <dbReference type="EMBL" id="KKK92992.1"/>
    </source>
</evidence>